<comment type="caution">
    <text evidence="1">The sequence shown here is derived from an EMBL/GenBank/DDBJ whole genome shotgun (WGS) entry which is preliminary data.</text>
</comment>
<organism evidence="1 2">
    <name type="scientific">Paenibacillus popilliae</name>
    <name type="common">Bacillus popilliae</name>
    <dbReference type="NCBI Taxonomy" id="78057"/>
    <lineage>
        <taxon>Bacteria</taxon>
        <taxon>Bacillati</taxon>
        <taxon>Bacillota</taxon>
        <taxon>Bacilli</taxon>
        <taxon>Bacillales</taxon>
        <taxon>Paenibacillaceae</taxon>
        <taxon>Paenibacillus</taxon>
    </lineage>
</organism>
<evidence type="ECO:0000313" key="2">
    <source>
        <dbReference type="Proteomes" id="UP000316208"/>
    </source>
</evidence>
<accession>A0ABY3AQU7</accession>
<gene>
    <name evidence="1" type="ORF">C7Y44_14845</name>
</gene>
<sequence>MGGASHSMSGKSVAPVSQDYIIEQVKEKYSCTVLKCEGRPVLEFKSEQELHEITDYVQHNFEMELMDVFFTAIESLQPEE</sequence>
<dbReference type="Proteomes" id="UP000316208">
    <property type="component" value="Unassembled WGS sequence"/>
</dbReference>
<keyword evidence="2" id="KW-1185">Reference proteome</keyword>
<evidence type="ECO:0000313" key="1">
    <source>
        <dbReference type="EMBL" id="TQR44656.1"/>
    </source>
</evidence>
<reference evidence="1 2" key="1">
    <citation type="submission" date="2018-03" db="EMBL/GenBank/DDBJ databases">
        <title>Aerobic endospore-forming bacteria genome sequencing and assembly.</title>
        <authorList>
            <person name="Cavalcante D.A."/>
            <person name="Driks A."/>
            <person name="Putonti C."/>
            <person name="De-Souza M.T."/>
        </authorList>
    </citation>
    <scope>NUCLEOTIDE SEQUENCE [LARGE SCALE GENOMIC DNA]</scope>
    <source>
        <strain evidence="1 2">SDF0028</strain>
    </source>
</reference>
<proteinExistence type="predicted"/>
<dbReference type="EMBL" id="SADY01000004">
    <property type="protein sequence ID" value="TQR44656.1"/>
    <property type="molecule type" value="Genomic_DNA"/>
</dbReference>
<protein>
    <submittedName>
        <fullName evidence="1">Uncharacterized protein</fullName>
    </submittedName>
</protein>
<name>A0ABY3AQU7_PAEPP</name>